<organism evidence="2 3">
    <name type="scientific">Escovopsis weberi</name>
    <dbReference type="NCBI Taxonomy" id="150374"/>
    <lineage>
        <taxon>Eukaryota</taxon>
        <taxon>Fungi</taxon>
        <taxon>Dikarya</taxon>
        <taxon>Ascomycota</taxon>
        <taxon>Pezizomycotina</taxon>
        <taxon>Sordariomycetes</taxon>
        <taxon>Hypocreomycetidae</taxon>
        <taxon>Hypocreales</taxon>
        <taxon>Hypocreaceae</taxon>
        <taxon>Escovopsis</taxon>
    </lineage>
</organism>
<evidence type="ECO:0000256" key="1">
    <source>
        <dbReference type="SAM" id="MobiDB-lite"/>
    </source>
</evidence>
<proteinExistence type="predicted"/>
<name>A0A0M9VWP6_ESCWE</name>
<feature type="region of interest" description="Disordered" evidence="1">
    <location>
        <begin position="470"/>
        <end position="495"/>
    </location>
</feature>
<feature type="region of interest" description="Disordered" evidence="1">
    <location>
        <begin position="827"/>
        <end position="905"/>
    </location>
</feature>
<evidence type="ECO:0000313" key="3">
    <source>
        <dbReference type="Proteomes" id="UP000053831"/>
    </source>
</evidence>
<evidence type="ECO:0008006" key="4">
    <source>
        <dbReference type="Google" id="ProtNLM"/>
    </source>
</evidence>
<feature type="compositionally biased region" description="Polar residues" evidence="1">
    <location>
        <begin position="480"/>
        <end position="490"/>
    </location>
</feature>
<protein>
    <recommendedName>
        <fullName evidence="4">Gastric mucin-like protein</fullName>
    </recommendedName>
</protein>
<accession>A0A0M9VWP6</accession>
<dbReference type="STRING" id="150374.A0A0M9VWP6"/>
<dbReference type="AlphaFoldDB" id="A0A0M9VWP6"/>
<keyword evidence="3" id="KW-1185">Reference proteome</keyword>
<dbReference type="OrthoDB" id="5401106at2759"/>
<dbReference type="EMBL" id="LGSR01000006">
    <property type="protein sequence ID" value="KOS22312.1"/>
    <property type="molecule type" value="Genomic_DNA"/>
</dbReference>
<reference evidence="2 3" key="1">
    <citation type="submission" date="2015-07" db="EMBL/GenBank/DDBJ databases">
        <title>The genome of the fungus Escovopsis weberi, a specialized disease agent of ant agriculture.</title>
        <authorList>
            <person name="de Man T.J."/>
            <person name="Stajich J.E."/>
            <person name="Kubicek C.P."/>
            <person name="Chenthamara K."/>
            <person name="Atanasova L."/>
            <person name="Druzhinina I.S."/>
            <person name="Birnbaum S."/>
            <person name="Barribeau S.M."/>
            <person name="Teiling C."/>
            <person name="Suen G."/>
            <person name="Currie C."/>
            <person name="Gerardo N.M."/>
        </authorList>
    </citation>
    <scope>NUCLEOTIDE SEQUENCE [LARGE SCALE GENOMIC DNA]</scope>
</reference>
<feature type="region of interest" description="Disordered" evidence="1">
    <location>
        <begin position="761"/>
        <end position="787"/>
    </location>
</feature>
<comment type="caution">
    <text evidence="2">The sequence shown here is derived from an EMBL/GenBank/DDBJ whole genome shotgun (WGS) entry which is preliminary data.</text>
</comment>
<dbReference type="Proteomes" id="UP000053831">
    <property type="component" value="Unassembled WGS sequence"/>
</dbReference>
<feature type="compositionally biased region" description="Basic and acidic residues" evidence="1">
    <location>
        <begin position="885"/>
        <end position="894"/>
    </location>
</feature>
<gene>
    <name evidence="2" type="ORF">ESCO_002141</name>
</gene>
<evidence type="ECO:0000313" key="2">
    <source>
        <dbReference type="EMBL" id="KOS22312.1"/>
    </source>
</evidence>
<feature type="compositionally biased region" description="Low complexity" evidence="1">
    <location>
        <begin position="848"/>
        <end position="867"/>
    </location>
</feature>
<sequence length="961" mass="106245">MTDTELASNGSVVAFEGHPDIVSTQLRLLPTSPQILILPAVQCYMSNDADQPFDVRRYLQKVHDALIVRNDAARKFLQDTKSSTKRLVFMNGGTPSAHALIIRAIMKHETGGDRSEAEVYFNQLIKDGLNGLENNKKANETMKFSVCYDDDDEDLDDELQDPITRAMRAADALDRETANLQPIDMLDLAHTTRPRSLSLPLYGYSDGFGDAAPFFLFGAHYEDEGEPDAEAGAGPLSADTPSFSCIDYNQPMQQSRRDSNEWPPNSPSCIGEAYNPFAVRRRRDTDIMSPTCASDLKKIVSGEPVGLDLALSMTIPKIPFSRINALDKMSPISPKLKDLYIPTADGTLEAPVPRRSHSFIVMTEIKNPTARRLSHFDNPRTLQVRPKRPTIKLDTKALDGKRLSGRSPVKSYVDRGTDAVAAAPEETQFVPLLPGLEDLTVYFKDEAPDDLLSALMEPFKAGRFPITPPSTASIVDEDSLSPTSTLNPQTPHRDFDSISKATTIVGSGFDDDFEGFTFRQPIWKESEKDQIVPQVNVIRPPTPAQTPPPFSAKVDKFHEFNVTCGQTAVTMQNSLRSILNIYFPPEAEGYHQFQFSLLPEFDGLWKPVFRESDSQSPKRDNNRRLDQILAIGTQQGVKKEYSSGIIKQLEKYGTKSSDEQGRSGRLDFRYLLANAMQSFTTQPLASQASDNPFTNSYLLATLIIPHLETYLALHSEIRYLILEYPPEHLPTILALQKLVGVELIKVAQIVDAANKDRLPFTQIGGPTVGSKSESKAPALSPRSSSSDITVSNANFLLTSTATDADIAKFISTVWDIKAEASDAEIPERFNHDKSSSKKKARPPALGNSLTPFSRSSTSSQGGQSPSLCTPPDSTPAASGVSRRASWMEKSKTPKPEGISKPGRLFSRKRLLSRSFANTSSYDPSEDSDLELEERRLMPMFLQKPAERKGNTRKALKFLGLA</sequence>